<keyword evidence="6 14" id="KW-0276">Fatty acid metabolism</keyword>
<dbReference type="AlphaFoldDB" id="A0A0H2X0Q7"/>
<reference evidence="16 17" key="1">
    <citation type="journal article" date="2005" name="Infect. Immun.">
        <title>Comparative genomic analysis of Chlamydia trachomatis oculotropic and genitotropic strains.</title>
        <authorList>
            <person name="Carlson J.H."/>
            <person name="Porcella S.F."/>
            <person name="McClarty G."/>
            <person name="Caldwell H.D."/>
        </authorList>
    </citation>
    <scope>NUCLEOTIDE SEQUENCE [LARGE SCALE GENOMIC DNA]</scope>
    <source>
        <strain evidence="17">ATCC VR-571B / DSM 19440 / HAR-13</strain>
    </source>
</reference>
<evidence type="ECO:0000256" key="14">
    <source>
        <dbReference type="RuleBase" id="RU366074"/>
    </source>
</evidence>
<dbReference type="UniPathway" id="UPA00094"/>
<evidence type="ECO:0000256" key="8">
    <source>
        <dbReference type="ARBA" id="ARBA00023002"/>
    </source>
</evidence>
<feature type="domain" description="Ketoreductase" evidence="15">
    <location>
        <begin position="8"/>
        <end position="188"/>
    </location>
</feature>
<comment type="pathway">
    <text evidence="2 14">Lipid metabolism; fatty acid biosynthesis.</text>
</comment>
<evidence type="ECO:0000259" key="15">
    <source>
        <dbReference type="SMART" id="SM00822"/>
    </source>
</evidence>
<feature type="binding site" evidence="13">
    <location>
        <position position="92"/>
    </location>
    <ligand>
        <name>NADP(+)</name>
        <dbReference type="ChEBI" id="CHEBI:58349"/>
    </ligand>
</feature>
<feature type="binding site" evidence="13">
    <location>
        <begin position="14"/>
        <end position="17"/>
    </location>
    <ligand>
        <name>NADP(+)</name>
        <dbReference type="ChEBI" id="CHEBI:58349"/>
    </ligand>
</feature>
<dbReference type="EMBL" id="CP000051">
    <property type="protein sequence ID" value="AAX50497.1"/>
    <property type="molecule type" value="Genomic_DNA"/>
</dbReference>
<dbReference type="PROSITE" id="PS00061">
    <property type="entry name" value="ADH_SHORT"/>
    <property type="match status" value="1"/>
</dbReference>
<dbReference type="NCBIfam" id="TIGR01830">
    <property type="entry name" value="3oxo_ACP_reduc"/>
    <property type="match status" value="1"/>
</dbReference>
<evidence type="ECO:0000313" key="17">
    <source>
        <dbReference type="Proteomes" id="UP000002532"/>
    </source>
</evidence>
<keyword evidence="7 13" id="KW-0521">NADP</keyword>
<dbReference type="Gene3D" id="3.40.50.720">
    <property type="entry name" value="NAD(P)-binding Rossmann-like Domain"/>
    <property type="match status" value="1"/>
</dbReference>
<dbReference type="PANTHER" id="PTHR42760">
    <property type="entry name" value="SHORT-CHAIN DEHYDROGENASES/REDUCTASES FAMILY MEMBER"/>
    <property type="match status" value="1"/>
</dbReference>
<evidence type="ECO:0000256" key="6">
    <source>
        <dbReference type="ARBA" id="ARBA00022832"/>
    </source>
</evidence>
<gene>
    <name evidence="16" type="primary">fabG</name>
    <name evidence="16" type="ordered locus">CTA_0259</name>
</gene>
<accession>A0A0H2X0Q7</accession>
<evidence type="ECO:0000256" key="12">
    <source>
        <dbReference type="PIRSR" id="PIRSR611284-1"/>
    </source>
</evidence>
<dbReference type="GO" id="GO:0051287">
    <property type="term" value="F:NAD binding"/>
    <property type="evidence" value="ECO:0007669"/>
    <property type="project" value="UniProtKB-UniRule"/>
</dbReference>
<evidence type="ECO:0000313" key="16">
    <source>
        <dbReference type="EMBL" id="AAX50497.1"/>
    </source>
</evidence>
<feature type="active site" description="Proton acceptor" evidence="12">
    <location>
        <position position="157"/>
    </location>
</feature>
<evidence type="ECO:0000256" key="9">
    <source>
        <dbReference type="ARBA" id="ARBA00023098"/>
    </source>
</evidence>
<comment type="similarity">
    <text evidence="3 14">Belongs to the short-chain dehydrogenases/reductases (SDR) family.</text>
</comment>
<dbReference type="CDD" id="cd05333">
    <property type="entry name" value="BKR_SDR_c"/>
    <property type="match status" value="1"/>
</dbReference>
<dbReference type="GO" id="GO:0006633">
    <property type="term" value="P:fatty acid biosynthetic process"/>
    <property type="evidence" value="ECO:0007669"/>
    <property type="project" value="UniProtKB-UniPathway"/>
</dbReference>
<keyword evidence="5 14" id="KW-0444">Lipid biosynthesis</keyword>
<dbReference type="GO" id="GO:0048038">
    <property type="term" value="F:quinone binding"/>
    <property type="evidence" value="ECO:0007669"/>
    <property type="project" value="TreeGrafter"/>
</dbReference>
<dbReference type="PRINTS" id="PR00080">
    <property type="entry name" value="SDRFAMILY"/>
</dbReference>
<name>A0A0H2X0Q7_CHLTA</name>
<evidence type="ECO:0000256" key="13">
    <source>
        <dbReference type="PIRSR" id="PIRSR611284-2"/>
    </source>
</evidence>
<sequence length="248" mass="26048">MSGLLVNKTAIVTGGSRGIGFSIAKLFAEQGANVQIWGINGEAGQAAAQTLSEQTGRQVSFALVDVSKNDMVSTQVQNFLSEYNTIDVIVNNAGITRDALLMRMSEEEWSSVINTNLGSIYNVCSAVIRPMIKARSGAIINISSIVGLRGSPGQTNYAAAKAGIIGFSKALSKEVGSKNIRVNCIAPGFIDTDMTKSLNDNLKNEWLKGVPLGRVGIPEEIAKAALFLASDGSSYITGQVLSVDGGMA</sequence>
<dbReference type="InterPro" id="IPR057326">
    <property type="entry name" value="KR_dom"/>
</dbReference>
<evidence type="ECO:0000256" key="4">
    <source>
        <dbReference type="ARBA" id="ARBA00011881"/>
    </source>
</evidence>
<dbReference type="InterPro" id="IPR011284">
    <property type="entry name" value="3oxo_ACP_reduc"/>
</dbReference>
<dbReference type="HOGENOM" id="CLU_010194_1_3_0"/>
<comment type="function">
    <text evidence="1 14">Catalyzes the NADPH-dependent reduction of beta-ketoacyl-ACP substrates to beta-hydroxyacyl-ACP products, the first reductive step in the elongation cycle of fatty acid biosynthesis.</text>
</comment>
<proteinExistence type="inferred from homology"/>
<dbReference type="Proteomes" id="UP000002532">
    <property type="component" value="Chromosome"/>
</dbReference>
<evidence type="ECO:0000256" key="3">
    <source>
        <dbReference type="ARBA" id="ARBA00006484"/>
    </source>
</evidence>
<dbReference type="RefSeq" id="WP_011324658.1">
    <property type="nucleotide sequence ID" value="NC_007429.1"/>
</dbReference>
<dbReference type="Pfam" id="PF13561">
    <property type="entry name" value="adh_short_C2"/>
    <property type="match status" value="1"/>
</dbReference>
<evidence type="ECO:0000256" key="7">
    <source>
        <dbReference type="ARBA" id="ARBA00022857"/>
    </source>
</evidence>
<dbReference type="InterPro" id="IPR036291">
    <property type="entry name" value="NAD(P)-bd_dom_sf"/>
</dbReference>
<protein>
    <recommendedName>
        <fullName evidence="14">3-oxoacyl-[acyl-carrier-protein] reductase</fullName>
        <ecNumber evidence="14">1.1.1.100</ecNumber>
    </recommendedName>
</protein>
<evidence type="ECO:0000256" key="11">
    <source>
        <dbReference type="ARBA" id="ARBA00048508"/>
    </source>
</evidence>
<keyword evidence="8 14" id="KW-0560">Oxidoreductase</keyword>
<dbReference type="FunFam" id="3.40.50.720:FF:000115">
    <property type="entry name" value="3-oxoacyl-[acyl-carrier-protein] reductase FabG"/>
    <property type="match status" value="1"/>
</dbReference>
<comment type="catalytic activity">
    <reaction evidence="11 14">
        <text>a (3R)-hydroxyacyl-[ACP] + NADP(+) = a 3-oxoacyl-[ACP] + NADPH + H(+)</text>
        <dbReference type="Rhea" id="RHEA:17397"/>
        <dbReference type="Rhea" id="RHEA-COMP:9916"/>
        <dbReference type="Rhea" id="RHEA-COMP:9945"/>
        <dbReference type="ChEBI" id="CHEBI:15378"/>
        <dbReference type="ChEBI" id="CHEBI:57783"/>
        <dbReference type="ChEBI" id="CHEBI:58349"/>
        <dbReference type="ChEBI" id="CHEBI:78776"/>
        <dbReference type="ChEBI" id="CHEBI:78827"/>
        <dbReference type="EC" id="1.1.1.100"/>
    </reaction>
</comment>
<dbReference type="PANTHER" id="PTHR42760:SF133">
    <property type="entry name" value="3-OXOACYL-[ACYL-CARRIER-PROTEIN] REDUCTASE"/>
    <property type="match status" value="1"/>
</dbReference>
<dbReference type="SMART" id="SM00822">
    <property type="entry name" value="PKS_KR"/>
    <property type="match status" value="1"/>
</dbReference>
<dbReference type="SUPFAM" id="SSF51735">
    <property type="entry name" value="NAD(P)-binding Rossmann-fold domains"/>
    <property type="match status" value="1"/>
</dbReference>
<evidence type="ECO:0000256" key="1">
    <source>
        <dbReference type="ARBA" id="ARBA00002607"/>
    </source>
</evidence>
<comment type="subunit">
    <text evidence="4 14">Homotetramer.</text>
</comment>
<dbReference type="KEGG" id="cta:CTA_0259"/>
<keyword evidence="10 14" id="KW-0275">Fatty acid biosynthesis</keyword>
<evidence type="ECO:0000256" key="2">
    <source>
        <dbReference type="ARBA" id="ARBA00005194"/>
    </source>
</evidence>
<dbReference type="NCBIfam" id="NF004197">
    <property type="entry name" value="PRK05653.1-1"/>
    <property type="match status" value="1"/>
</dbReference>
<keyword evidence="9 14" id="KW-0443">Lipid metabolism</keyword>
<evidence type="ECO:0000256" key="5">
    <source>
        <dbReference type="ARBA" id="ARBA00022516"/>
    </source>
</evidence>
<dbReference type="EC" id="1.1.1.100" evidence="14"/>
<dbReference type="GO" id="GO:0004316">
    <property type="term" value="F:3-oxoacyl-[acyl-carrier-protein] reductase (NADPH) activity"/>
    <property type="evidence" value="ECO:0007669"/>
    <property type="project" value="UniProtKB-UniRule"/>
</dbReference>
<feature type="binding site" evidence="13">
    <location>
        <begin position="157"/>
        <end position="161"/>
    </location>
    <ligand>
        <name>NADP(+)</name>
        <dbReference type="ChEBI" id="CHEBI:58349"/>
    </ligand>
</feature>
<organism evidence="16 17">
    <name type="scientific">Chlamydia trachomatis serovar A (strain ATCC VR-571B / DSM 19440 / HAR-13)</name>
    <dbReference type="NCBI Taxonomy" id="315277"/>
    <lineage>
        <taxon>Bacteria</taxon>
        <taxon>Pseudomonadati</taxon>
        <taxon>Chlamydiota</taxon>
        <taxon>Chlamydiia</taxon>
        <taxon>Chlamydiales</taxon>
        <taxon>Chlamydiaceae</taxon>
        <taxon>Chlamydia/Chlamydophila group</taxon>
        <taxon>Chlamydia</taxon>
    </lineage>
</organism>
<dbReference type="NCBIfam" id="NF005559">
    <property type="entry name" value="PRK07231.1"/>
    <property type="match status" value="1"/>
</dbReference>
<dbReference type="NCBIfam" id="NF009466">
    <property type="entry name" value="PRK12826.1-2"/>
    <property type="match status" value="1"/>
</dbReference>
<dbReference type="PRINTS" id="PR00081">
    <property type="entry name" value="GDHRDH"/>
</dbReference>
<feature type="binding site" evidence="13">
    <location>
        <position position="190"/>
    </location>
    <ligand>
        <name>NADP(+)</name>
        <dbReference type="ChEBI" id="CHEBI:58349"/>
    </ligand>
</feature>
<evidence type="ECO:0000256" key="10">
    <source>
        <dbReference type="ARBA" id="ARBA00023160"/>
    </source>
</evidence>
<dbReference type="InterPro" id="IPR020904">
    <property type="entry name" value="Sc_DH/Rdtase_CS"/>
</dbReference>
<keyword evidence="17" id="KW-1185">Reference proteome</keyword>
<dbReference type="InterPro" id="IPR002347">
    <property type="entry name" value="SDR_fam"/>
</dbReference>